<dbReference type="Proteomes" id="UP000471705">
    <property type="component" value="Unassembled WGS sequence"/>
</dbReference>
<reference evidence="1 2" key="1">
    <citation type="submission" date="2019-12" db="EMBL/GenBank/DDBJ databases">
        <title>Rhizobium genotypes associated with high levels of biological nitrogen fixation by grain legumes in a temperate-maritime cropping system.</title>
        <authorList>
            <person name="Maluk M."/>
            <person name="Francesc Ferrando Molina F."/>
            <person name="Lopez Del Egido L."/>
            <person name="Lafos M."/>
            <person name="Langarica-Fuentes A."/>
            <person name="Gebre Yohannes G."/>
            <person name="Young M.W."/>
            <person name="Martin P."/>
            <person name="Gantlett R."/>
            <person name="Kenicer G."/>
            <person name="Hawes C."/>
            <person name="Begg G.S."/>
            <person name="Quilliam R.S."/>
            <person name="Squire G.R."/>
            <person name="Poole P.S."/>
            <person name="Young P.W."/>
            <person name="Iannetta P.M."/>
            <person name="James E.K."/>
        </authorList>
    </citation>
    <scope>NUCLEOTIDE SEQUENCE [LARGE SCALE GENOMIC DNA]</scope>
    <source>
        <strain evidence="1 2">JHI54</strain>
    </source>
</reference>
<sequence length="99" mass="11176">METPARLVHFAFQSVEPDRDAERRILSALCEEKRQGPIPAHARHHRVSFVFICAGNGTTNSRQIAGTTNTLDQRVSRSRRLPWPPKCIRFPSPARTSSP</sequence>
<dbReference type="AlphaFoldDB" id="A0A7K3VNP4"/>
<name>A0A7K3VNP4_RHILE</name>
<gene>
    <name evidence="1" type="ORF">GR257_25175</name>
</gene>
<evidence type="ECO:0000313" key="1">
    <source>
        <dbReference type="EMBL" id="NEK18108.1"/>
    </source>
</evidence>
<evidence type="ECO:0000313" key="2">
    <source>
        <dbReference type="Proteomes" id="UP000471705"/>
    </source>
</evidence>
<dbReference type="EMBL" id="WUFV01000018">
    <property type="protein sequence ID" value="NEK18108.1"/>
    <property type="molecule type" value="Genomic_DNA"/>
</dbReference>
<protein>
    <submittedName>
        <fullName evidence="1">Uncharacterized protein</fullName>
    </submittedName>
</protein>
<accession>A0A7K3VNP4</accession>
<organism evidence="1 2">
    <name type="scientific">Rhizobium leguminosarum</name>
    <dbReference type="NCBI Taxonomy" id="384"/>
    <lineage>
        <taxon>Bacteria</taxon>
        <taxon>Pseudomonadati</taxon>
        <taxon>Pseudomonadota</taxon>
        <taxon>Alphaproteobacteria</taxon>
        <taxon>Hyphomicrobiales</taxon>
        <taxon>Rhizobiaceae</taxon>
        <taxon>Rhizobium/Agrobacterium group</taxon>
        <taxon>Rhizobium</taxon>
    </lineage>
</organism>
<proteinExistence type="predicted"/>
<comment type="caution">
    <text evidence="1">The sequence shown here is derived from an EMBL/GenBank/DDBJ whole genome shotgun (WGS) entry which is preliminary data.</text>
</comment>